<dbReference type="Proteomes" id="UP000694036">
    <property type="component" value="Chromosome"/>
</dbReference>
<dbReference type="AlphaFoldDB" id="A0A8F5C291"/>
<sequence>MVAKAELLVTQEKKRVETNEMREFKYGSFFLLLVIKY</sequence>
<name>A0A8F5C291_9CREN</name>
<dbReference type="EMBL" id="CP077713">
    <property type="protein sequence ID" value="QXJ35748.1"/>
    <property type="molecule type" value="Genomic_DNA"/>
</dbReference>
<reference evidence="1 2" key="1">
    <citation type="journal article" date="2021" name="Environ. Microbiol.">
        <title>New insights into the diversity and evolution of the archaeal mobilome from three complete genomes of Saccharolobus shibatae.</title>
        <authorList>
            <person name="Medvedeva S."/>
            <person name="Brandt D."/>
            <person name="Cvirkaite-Krupovic V."/>
            <person name="Liu Y."/>
            <person name="Severinov K."/>
            <person name="Ishino S."/>
            <person name="Ishino Y."/>
            <person name="Prangishvili D."/>
            <person name="Kalinowski J."/>
            <person name="Krupovic M."/>
        </authorList>
    </citation>
    <scope>NUCLEOTIDE SEQUENCE [LARGE SCALE GENOMIC DNA]</scope>
    <source>
        <strain evidence="1 2">S38A</strain>
    </source>
</reference>
<protein>
    <submittedName>
        <fullName evidence="1">Uncharacterized protein</fullName>
    </submittedName>
</protein>
<keyword evidence="2" id="KW-1185">Reference proteome</keyword>
<evidence type="ECO:0000313" key="1">
    <source>
        <dbReference type="EMBL" id="QXJ35748.1"/>
    </source>
</evidence>
<organism evidence="1 2">
    <name type="scientific">Saccharolobus shibatae</name>
    <dbReference type="NCBI Taxonomy" id="2286"/>
    <lineage>
        <taxon>Archaea</taxon>
        <taxon>Thermoproteota</taxon>
        <taxon>Thermoprotei</taxon>
        <taxon>Sulfolobales</taxon>
        <taxon>Sulfolobaceae</taxon>
        <taxon>Saccharolobus</taxon>
    </lineage>
</organism>
<evidence type="ECO:0000313" key="2">
    <source>
        <dbReference type="Proteomes" id="UP000694036"/>
    </source>
</evidence>
<proteinExistence type="predicted"/>
<accession>A0A8F5C291</accession>
<gene>
    <name evidence="1" type="ORF">J5U22_02295</name>
</gene>